<dbReference type="InParanoid" id="A0A1V9WZW4"/>
<keyword evidence="3" id="KW-1185">Reference proteome</keyword>
<protein>
    <submittedName>
        <fullName evidence="2">Uncharacterized protein</fullName>
    </submittedName>
</protein>
<dbReference type="AlphaFoldDB" id="A0A1V9WZW4"/>
<reference evidence="2 3" key="1">
    <citation type="journal article" date="2017" name="Gigascience">
        <title>Draft genome of the honey bee ectoparasitic mite, Tropilaelaps mercedesae, is shaped by the parasitic life history.</title>
        <authorList>
            <person name="Dong X."/>
            <person name="Armstrong S.D."/>
            <person name="Xia D."/>
            <person name="Makepeace B.L."/>
            <person name="Darby A.C."/>
            <person name="Kadowaki T."/>
        </authorList>
    </citation>
    <scope>NUCLEOTIDE SEQUENCE [LARGE SCALE GENOMIC DNA]</scope>
    <source>
        <strain evidence="2">Wuxi-XJTLU</strain>
    </source>
</reference>
<sequence>MKMKKIAVFMVEGASIRGFGANPCDCRTHTTGVCYLRGQARRRKRACSPRNTALSVEHDVTARRRGEAKGRLDAAFTSASGIIENAEESATRKLFSVRSTERSTTRKNDDVHQLRGDAASSGSCPSVANERRK</sequence>
<proteinExistence type="predicted"/>
<evidence type="ECO:0000313" key="2">
    <source>
        <dbReference type="EMBL" id="OQR66809.1"/>
    </source>
</evidence>
<accession>A0A1V9WZW4</accession>
<feature type="region of interest" description="Disordered" evidence="1">
    <location>
        <begin position="94"/>
        <end position="133"/>
    </location>
</feature>
<comment type="caution">
    <text evidence="2">The sequence shown here is derived from an EMBL/GenBank/DDBJ whole genome shotgun (WGS) entry which is preliminary data.</text>
</comment>
<evidence type="ECO:0000313" key="3">
    <source>
        <dbReference type="Proteomes" id="UP000192247"/>
    </source>
</evidence>
<name>A0A1V9WZW4_9ACAR</name>
<evidence type="ECO:0000256" key="1">
    <source>
        <dbReference type="SAM" id="MobiDB-lite"/>
    </source>
</evidence>
<gene>
    <name evidence="2" type="ORF">BIW11_04908</name>
</gene>
<feature type="compositionally biased region" description="Basic and acidic residues" evidence="1">
    <location>
        <begin position="99"/>
        <end position="115"/>
    </location>
</feature>
<organism evidence="2 3">
    <name type="scientific">Tropilaelaps mercedesae</name>
    <dbReference type="NCBI Taxonomy" id="418985"/>
    <lineage>
        <taxon>Eukaryota</taxon>
        <taxon>Metazoa</taxon>
        <taxon>Ecdysozoa</taxon>
        <taxon>Arthropoda</taxon>
        <taxon>Chelicerata</taxon>
        <taxon>Arachnida</taxon>
        <taxon>Acari</taxon>
        <taxon>Parasitiformes</taxon>
        <taxon>Mesostigmata</taxon>
        <taxon>Gamasina</taxon>
        <taxon>Dermanyssoidea</taxon>
        <taxon>Laelapidae</taxon>
        <taxon>Tropilaelaps</taxon>
    </lineage>
</organism>
<dbReference type="EMBL" id="MNPL01031046">
    <property type="protein sequence ID" value="OQR66809.1"/>
    <property type="molecule type" value="Genomic_DNA"/>
</dbReference>
<dbReference type="Proteomes" id="UP000192247">
    <property type="component" value="Unassembled WGS sequence"/>
</dbReference>